<dbReference type="PANTHER" id="PTHR33186">
    <property type="entry name" value="OS10G0136150 PROTEIN-RELATED"/>
    <property type="match status" value="1"/>
</dbReference>
<protein>
    <recommendedName>
        <fullName evidence="2">F-box protein AT5G49610-like beta-propeller domain-containing protein</fullName>
    </recommendedName>
</protein>
<dbReference type="InterPro" id="IPR056594">
    <property type="entry name" value="AT5G49610-like_b-prop"/>
</dbReference>
<feature type="region of interest" description="Disordered" evidence="1">
    <location>
        <begin position="144"/>
        <end position="165"/>
    </location>
</feature>
<reference evidence="3" key="2">
    <citation type="journal article" date="2015" name="Data Brief">
        <title>Shoot transcriptome of the giant reed, Arundo donax.</title>
        <authorList>
            <person name="Barrero R.A."/>
            <person name="Guerrero F.D."/>
            <person name="Moolhuijzen P."/>
            <person name="Goolsby J.A."/>
            <person name="Tidwell J."/>
            <person name="Bellgard S.E."/>
            <person name="Bellgard M.I."/>
        </authorList>
    </citation>
    <scope>NUCLEOTIDE SEQUENCE</scope>
    <source>
        <tissue evidence="3">Shoot tissue taken approximately 20 cm above the soil surface</tissue>
    </source>
</reference>
<dbReference type="Pfam" id="PF23635">
    <property type="entry name" value="Beta-prop_AT5G49610-like"/>
    <property type="match status" value="1"/>
</dbReference>
<dbReference type="PANTHER" id="PTHR33186:SF15">
    <property type="entry name" value="OS06G0249850 PROTEIN"/>
    <property type="match status" value="1"/>
</dbReference>
<organism evidence="3">
    <name type="scientific">Arundo donax</name>
    <name type="common">Giant reed</name>
    <name type="synonym">Donax arundinaceus</name>
    <dbReference type="NCBI Taxonomy" id="35708"/>
    <lineage>
        <taxon>Eukaryota</taxon>
        <taxon>Viridiplantae</taxon>
        <taxon>Streptophyta</taxon>
        <taxon>Embryophyta</taxon>
        <taxon>Tracheophyta</taxon>
        <taxon>Spermatophyta</taxon>
        <taxon>Magnoliopsida</taxon>
        <taxon>Liliopsida</taxon>
        <taxon>Poales</taxon>
        <taxon>Poaceae</taxon>
        <taxon>PACMAD clade</taxon>
        <taxon>Arundinoideae</taxon>
        <taxon>Arundineae</taxon>
        <taxon>Arundo</taxon>
    </lineage>
</organism>
<dbReference type="EMBL" id="GBRH01170276">
    <property type="protein sequence ID" value="JAE27620.1"/>
    <property type="molecule type" value="Transcribed_RNA"/>
</dbReference>
<reference evidence="3" key="1">
    <citation type="submission" date="2014-09" db="EMBL/GenBank/DDBJ databases">
        <authorList>
            <person name="Magalhaes I.L.F."/>
            <person name="Oliveira U."/>
            <person name="Santos F.R."/>
            <person name="Vidigal T.H.D.A."/>
            <person name="Brescovit A.D."/>
            <person name="Santos A.J."/>
        </authorList>
    </citation>
    <scope>NUCLEOTIDE SEQUENCE</scope>
    <source>
        <tissue evidence="3">Shoot tissue taken approximately 20 cm above the soil surface</tissue>
    </source>
</reference>
<proteinExistence type="predicted"/>
<feature type="domain" description="F-box protein AT5G49610-like beta-propeller" evidence="2">
    <location>
        <begin position="4"/>
        <end position="134"/>
    </location>
</feature>
<evidence type="ECO:0000259" key="2">
    <source>
        <dbReference type="Pfam" id="PF23635"/>
    </source>
</evidence>
<dbReference type="AlphaFoldDB" id="A0A0A9GR73"/>
<accession>A0A0A9GR73</accession>
<name>A0A0A9GR73_ARUDO</name>
<evidence type="ECO:0000313" key="3">
    <source>
        <dbReference type="EMBL" id="JAE27620.1"/>
    </source>
</evidence>
<evidence type="ECO:0000256" key="1">
    <source>
        <dbReference type="SAM" id="MobiDB-lite"/>
    </source>
</evidence>
<sequence>MSVAILKYDLSTLKMSVIYLPLWDGYARPTVLMSTEDDCGLGFATVLGSKLYLWARESGHDGDVGWAQSRVIELETLLPANALTISPKVVGFADGVGVFFVQAVNVIFSIDLKSIQVKKVHDGSGIRSVVPYMGFCTPALGADASSEEQGAGPSTEEQEADVSSEELGVGDHSLQVRNQELVQVHEILKLLVHDLLNGEGSFF</sequence>